<accession>A0AC34PYG7</accession>
<dbReference type="Proteomes" id="UP000887576">
    <property type="component" value="Unplaced"/>
</dbReference>
<reference evidence="2" key="1">
    <citation type="submission" date="2022-11" db="UniProtKB">
        <authorList>
            <consortium name="WormBaseParasite"/>
        </authorList>
    </citation>
    <scope>IDENTIFICATION</scope>
</reference>
<protein>
    <submittedName>
        <fullName evidence="2">Uncharacterized protein</fullName>
    </submittedName>
</protein>
<sequence length="31" mass="3608">MIAVFAILTTCLAAIFFVHKNQKNEKIRKMK</sequence>
<organism evidence="1 2">
    <name type="scientific">Panagrolaimus sp. JU765</name>
    <dbReference type="NCBI Taxonomy" id="591449"/>
    <lineage>
        <taxon>Eukaryota</taxon>
        <taxon>Metazoa</taxon>
        <taxon>Ecdysozoa</taxon>
        <taxon>Nematoda</taxon>
        <taxon>Chromadorea</taxon>
        <taxon>Rhabditida</taxon>
        <taxon>Tylenchina</taxon>
        <taxon>Panagrolaimomorpha</taxon>
        <taxon>Panagrolaimoidea</taxon>
        <taxon>Panagrolaimidae</taxon>
        <taxon>Panagrolaimus</taxon>
    </lineage>
</organism>
<evidence type="ECO:0000313" key="1">
    <source>
        <dbReference type="Proteomes" id="UP000887576"/>
    </source>
</evidence>
<evidence type="ECO:0000313" key="2">
    <source>
        <dbReference type="WBParaSite" id="JU765_v2.g11233.t1"/>
    </source>
</evidence>
<proteinExistence type="predicted"/>
<dbReference type="WBParaSite" id="JU765_v2.g11233.t1">
    <property type="protein sequence ID" value="JU765_v2.g11233.t1"/>
    <property type="gene ID" value="JU765_v2.g11233"/>
</dbReference>
<name>A0AC34PYG7_9BILA</name>